<keyword evidence="1" id="KW-0812">Transmembrane</keyword>
<dbReference type="EMBL" id="LFQU01000013">
    <property type="protein sequence ID" value="KOO68474.1"/>
    <property type="molecule type" value="Genomic_DNA"/>
</dbReference>
<keyword evidence="1" id="KW-1133">Transmembrane helix</keyword>
<comment type="caution">
    <text evidence="2">The sequence shown here is derived from an EMBL/GenBank/DDBJ whole genome shotgun (WGS) entry which is preliminary data.</text>
</comment>
<evidence type="ECO:0000313" key="3">
    <source>
        <dbReference type="Proteomes" id="UP000036951"/>
    </source>
</evidence>
<sequence length="348" mass="38328">MKKSTNRKRTSRIILQSLPAVPVAIVVVIYVMSLMPRSTKKMERGAALIEHKSYYELTVSGKPVAWFDALTDSCMSDNIMLSADSSVTKRSIINGCWVNKYAFMPSCHGMILTTDPDSMAYKTLAAANKNIGNVIKNTAERLESAIKSLSKKDEELRYYLSVHNVNDDGYNTMAYLDGRLKQQKEQAEKALEIIRKAQTGKNAAIRLVSKYTLLHKDTAGHTVRIACNTITPASEKPFRIIQTSDKQTPDNVSPTYLHQWFTPATDAERGIIVASYPGCMLSRYDVIGAKATTFSGKATGKSRHDIPPMLAPDGAAIYTSDGRMMGISYNGRITGTGNFGLALKNLLP</sequence>
<keyword evidence="3" id="KW-1185">Reference proteome</keyword>
<gene>
    <name evidence="2" type="ORF">ACU52_08125</name>
</gene>
<accession>A0A8E1QYU9</accession>
<feature type="transmembrane region" description="Helical" evidence="1">
    <location>
        <begin position="12"/>
        <end position="32"/>
    </location>
</feature>
<reference evidence="2 3" key="1">
    <citation type="submission" date="2015-06" db="EMBL/GenBank/DDBJ databases">
        <title>Prevotella sp. 109, sp. nov., a novel member of the family Prevotellaceae isolated from human faeces.</title>
        <authorList>
            <person name="Shkoporov A.N."/>
            <person name="Chaplin A.V."/>
            <person name="Kafarskaia L.I."/>
            <person name="Efimov B.A."/>
        </authorList>
    </citation>
    <scope>NUCLEOTIDE SEQUENCE [LARGE SCALE GENOMIC DNA]</scope>
    <source>
        <strain evidence="2 3">109</strain>
    </source>
</reference>
<protein>
    <submittedName>
        <fullName evidence="2">Uncharacterized protein</fullName>
    </submittedName>
</protein>
<dbReference type="AlphaFoldDB" id="A0A8E1QYU9"/>
<name>A0A8E1QYU9_9BACT</name>
<organism evidence="2 3">
    <name type="scientific">Xylanibacter rarus</name>
    <dbReference type="NCBI Taxonomy" id="1676614"/>
    <lineage>
        <taxon>Bacteria</taxon>
        <taxon>Pseudomonadati</taxon>
        <taxon>Bacteroidota</taxon>
        <taxon>Bacteroidia</taxon>
        <taxon>Bacteroidales</taxon>
        <taxon>Prevotellaceae</taxon>
        <taxon>Xylanibacter</taxon>
    </lineage>
</organism>
<evidence type="ECO:0000256" key="1">
    <source>
        <dbReference type="SAM" id="Phobius"/>
    </source>
</evidence>
<keyword evidence="1" id="KW-0472">Membrane</keyword>
<proteinExistence type="predicted"/>
<evidence type="ECO:0000313" key="2">
    <source>
        <dbReference type="EMBL" id="KOO68474.1"/>
    </source>
</evidence>
<dbReference type="Proteomes" id="UP000036951">
    <property type="component" value="Unassembled WGS sequence"/>
</dbReference>